<evidence type="ECO:0000313" key="3">
    <source>
        <dbReference type="Proteomes" id="UP000091967"/>
    </source>
</evidence>
<gene>
    <name evidence="2" type="ORF">FPOA_11578</name>
</gene>
<dbReference type="EMBL" id="LYXU01000004">
    <property type="protein sequence ID" value="OBS19853.1"/>
    <property type="molecule type" value="Genomic_DNA"/>
</dbReference>
<comment type="caution">
    <text evidence="2">The sequence shown here is derived from an EMBL/GenBank/DDBJ whole genome shotgun (WGS) entry which is preliminary data.</text>
</comment>
<sequence length="631" mass="68861">MLSSTPNPSFKDHFLSDTMQACLPIHALGRLGHKRLIDYLPKYSQRLYSFQSHERVSVRCGSSGHVNIDLIDIAEQPNSPLFIYLPSSPFNDSRPASIPRFLQGKPLATINYRWNIWPTPIHDTSFAYKWLVENLAPEGIKRRDIYVYGSHLGASLAASLALTESHSHEPFAVRGLVSYNGIYNWTMFFPDHPVNSIGQGDRNPKAYYKPPRGAYIHHLQRILPKLFNSTADTFDVFASPSLFFHNPGINVPMSFHLTEAESLAIEIMTNPEGEVDPLTTAPHKSRMIFPPRDSSLKLPETLLLYDLLPASPRTKKSKFQWGNSLEKQAKELAVMMKSSIHKLEVPERVLWDDDIAIWEEEQARRVIVKRAGTESRTMEMGENGEQLVEECFISRLSAATFILNLSFSIILLLTRHDPITKLHLSHTFLSITLTMPGIPLHALDNFKAKLKAAFKKKDNKEEAKPAEQKPTETKPAEATPATTEPTKTEAAPPAPATEPAPAAEPAKETKPETEVKPEAPAAATTEPAKAEEAAPAPSTEPAKPEAAPATELPAPVPEPAKTEPAPAAELPAAPAAPTAELPAAPAAPAAELPAAPAPAPAAPTELPAEAPKEEEKKDTPAPPAPAPVASA</sequence>
<reference evidence="2 3" key="1">
    <citation type="submission" date="2016-06" db="EMBL/GenBank/DDBJ databases">
        <title>Living apart together: crosstalk between the core and supernumerary genomes in a fungal plant pathogen.</title>
        <authorList>
            <person name="Vanheule A."/>
            <person name="Audenaert K."/>
            <person name="Warris S."/>
            <person name="Van De Geest H."/>
            <person name="Schijlen E."/>
            <person name="Hofte M."/>
            <person name="De Saeger S."/>
            <person name="Haesaert G."/>
            <person name="Waalwijk C."/>
            <person name="Van Der Lee T."/>
        </authorList>
    </citation>
    <scope>NUCLEOTIDE SEQUENCE [LARGE SCALE GENOMIC DNA]</scope>
    <source>
        <strain evidence="2 3">2516</strain>
    </source>
</reference>
<feature type="compositionally biased region" description="Basic and acidic residues" evidence="1">
    <location>
        <begin position="505"/>
        <end position="517"/>
    </location>
</feature>
<feature type="region of interest" description="Disordered" evidence="1">
    <location>
        <begin position="457"/>
        <end position="631"/>
    </location>
</feature>
<evidence type="ECO:0000256" key="1">
    <source>
        <dbReference type="SAM" id="MobiDB-lite"/>
    </source>
</evidence>
<evidence type="ECO:0008006" key="4">
    <source>
        <dbReference type="Google" id="ProtNLM"/>
    </source>
</evidence>
<dbReference type="STRING" id="36050.A0A1B8AH60"/>
<feature type="compositionally biased region" description="Low complexity" evidence="1">
    <location>
        <begin position="518"/>
        <end position="553"/>
    </location>
</feature>
<accession>A0A1B8AH60</accession>
<dbReference type="Proteomes" id="UP000091967">
    <property type="component" value="Unassembled WGS sequence"/>
</dbReference>
<dbReference type="Gene3D" id="3.40.50.1820">
    <property type="entry name" value="alpha/beta hydrolase"/>
    <property type="match status" value="1"/>
</dbReference>
<feature type="compositionally biased region" description="Low complexity" evidence="1">
    <location>
        <begin position="476"/>
        <end position="491"/>
    </location>
</feature>
<evidence type="ECO:0000313" key="2">
    <source>
        <dbReference type="EMBL" id="OBS19853.1"/>
    </source>
</evidence>
<dbReference type="SUPFAM" id="SSF53474">
    <property type="entry name" value="alpha/beta-Hydrolases"/>
    <property type="match status" value="1"/>
</dbReference>
<feature type="compositionally biased region" description="Low complexity" evidence="1">
    <location>
        <begin position="562"/>
        <end position="594"/>
    </location>
</feature>
<protein>
    <recommendedName>
        <fullName evidence="4">Alpha/beta hydrolase fold-3 domain-containing protein</fullName>
    </recommendedName>
</protein>
<dbReference type="InterPro" id="IPR029058">
    <property type="entry name" value="AB_hydrolase_fold"/>
</dbReference>
<organism evidence="2 3">
    <name type="scientific">Fusarium poae</name>
    <dbReference type="NCBI Taxonomy" id="36050"/>
    <lineage>
        <taxon>Eukaryota</taxon>
        <taxon>Fungi</taxon>
        <taxon>Dikarya</taxon>
        <taxon>Ascomycota</taxon>
        <taxon>Pezizomycotina</taxon>
        <taxon>Sordariomycetes</taxon>
        <taxon>Hypocreomycetidae</taxon>
        <taxon>Hypocreales</taxon>
        <taxon>Nectriaceae</taxon>
        <taxon>Fusarium</taxon>
    </lineage>
</organism>
<feature type="compositionally biased region" description="Pro residues" evidence="1">
    <location>
        <begin position="620"/>
        <end position="631"/>
    </location>
</feature>
<name>A0A1B8AH60_FUSPO</name>
<dbReference type="AlphaFoldDB" id="A0A1B8AH60"/>
<feature type="compositionally biased region" description="Basic and acidic residues" evidence="1">
    <location>
        <begin position="610"/>
        <end position="619"/>
    </location>
</feature>
<proteinExistence type="predicted"/>
<feature type="compositionally biased region" description="Basic and acidic residues" evidence="1">
    <location>
        <begin position="457"/>
        <end position="475"/>
    </location>
</feature>
<keyword evidence="3" id="KW-1185">Reference proteome</keyword>